<proteinExistence type="predicted"/>
<protein>
    <recommendedName>
        <fullName evidence="4">Roadblock/LAMTOR2 domain-containing protein</fullName>
    </recommendedName>
</protein>
<evidence type="ECO:0000313" key="2">
    <source>
        <dbReference type="EMBL" id="GAA1833833.1"/>
    </source>
</evidence>
<accession>A0ABN2MQ01</accession>
<organism evidence="2 3">
    <name type="scientific">Pseudonocardia ailaonensis</name>
    <dbReference type="NCBI Taxonomy" id="367279"/>
    <lineage>
        <taxon>Bacteria</taxon>
        <taxon>Bacillati</taxon>
        <taxon>Actinomycetota</taxon>
        <taxon>Actinomycetes</taxon>
        <taxon>Pseudonocardiales</taxon>
        <taxon>Pseudonocardiaceae</taxon>
        <taxon>Pseudonocardia</taxon>
    </lineage>
</organism>
<reference evidence="2 3" key="1">
    <citation type="journal article" date="2019" name="Int. J. Syst. Evol. Microbiol.">
        <title>The Global Catalogue of Microorganisms (GCM) 10K type strain sequencing project: providing services to taxonomists for standard genome sequencing and annotation.</title>
        <authorList>
            <consortium name="The Broad Institute Genomics Platform"/>
            <consortium name="The Broad Institute Genome Sequencing Center for Infectious Disease"/>
            <person name="Wu L."/>
            <person name="Ma J."/>
        </authorList>
    </citation>
    <scope>NUCLEOTIDE SEQUENCE [LARGE SCALE GENOMIC DNA]</scope>
    <source>
        <strain evidence="2 3">JCM 16009</strain>
    </source>
</reference>
<feature type="region of interest" description="Disordered" evidence="1">
    <location>
        <begin position="125"/>
        <end position="318"/>
    </location>
</feature>
<name>A0ABN2MQ01_9PSEU</name>
<evidence type="ECO:0000256" key="1">
    <source>
        <dbReference type="SAM" id="MobiDB-lite"/>
    </source>
</evidence>
<gene>
    <name evidence="2" type="ORF">GCM10009836_09950</name>
</gene>
<evidence type="ECO:0000313" key="3">
    <source>
        <dbReference type="Proteomes" id="UP001500449"/>
    </source>
</evidence>
<sequence length="318" mass="32900">MPGIPGSPGVLRTAAREVLRQSCVLACVLVDAESGLTLDAETAERARLETEAVAAAQAEVMRASGVLSRVVRGTPTEIVIRQGTAALHVLRGLPDPYGPGLVLAVLVAPPERNLRKVRRALDRIDPAALVPPRPHSSPAAGSGPPPDPGSPGIHSPGIHSSGPVPRVPAPVTPPAQERAPVPPPDPGRFRAFAASPQPFGSPRPVLPAPAALAAPPGHPGDGRRTVPGRAGGQPPRELAARPVDAGAPPLPRRVPAAAATGGLAPRPAALPEPPRPVDWFAPAVPGEPPPPRRVVIEQEEHEEADPYRVAHAVPRRRE</sequence>
<feature type="compositionally biased region" description="Low complexity" evidence="1">
    <location>
        <begin position="150"/>
        <end position="164"/>
    </location>
</feature>
<dbReference type="EMBL" id="BAAAQK010000003">
    <property type="protein sequence ID" value="GAA1833833.1"/>
    <property type="molecule type" value="Genomic_DNA"/>
</dbReference>
<dbReference type="Gene3D" id="3.30.450.30">
    <property type="entry name" value="Dynein light chain 2a, cytoplasmic"/>
    <property type="match status" value="1"/>
</dbReference>
<dbReference type="Proteomes" id="UP001500449">
    <property type="component" value="Unassembled WGS sequence"/>
</dbReference>
<evidence type="ECO:0008006" key="4">
    <source>
        <dbReference type="Google" id="ProtNLM"/>
    </source>
</evidence>
<comment type="caution">
    <text evidence="2">The sequence shown here is derived from an EMBL/GenBank/DDBJ whole genome shotgun (WGS) entry which is preliminary data.</text>
</comment>
<dbReference type="RefSeq" id="WP_344412788.1">
    <property type="nucleotide sequence ID" value="NZ_BAAAQK010000003.1"/>
</dbReference>
<feature type="compositionally biased region" description="Basic and acidic residues" evidence="1">
    <location>
        <begin position="294"/>
        <end position="308"/>
    </location>
</feature>
<keyword evidence="3" id="KW-1185">Reference proteome</keyword>
<feature type="compositionally biased region" description="Low complexity" evidence="1">
    <location>
        <begin position="253"/>
        <end position="267"/>
    </location>
</feature>